<dbReference type="InterPro" id="IPR026893">
    <property type="entry name" value="Tyr/Ser_Pase_IphP-type"/>
</dbReference>
<comment type="similarity">
    <text evidence="1">Belongs to the protein-tyrosine phosphatase family.</text>
</comment>
<feature type="region of interest" description="Disordered" evidence="2">
    <location>
        <begin position="1"/>
        <end position="37"/>
    </location>
</feature>
<dbReference type="EMBL" id="JACCAC010000001">
    <property type="protein sequence ID" value="NYG54040.1"/>
    <property type="molecule type" value="Genomic_DNA"/>
</dbReference>
<evidence type="ECO:0000313" key="4">
    <source>
        <dbReference type="Proteomes" id="UP000544110"/>
    </source>
</evidence>
<reference evidence="3 4" key="1">
    <citation type="submission" date="2020-07" db="EMBL/GenBank/DDBJ databases">
        <title>Sequencing the genomes of 1000 actinobacteria strains.</title>
        <authorList>
            <person name="Klenk H.-P."/>
        </authorList>
    </citation>
    <scope>NUCLEOTIDE SEQUENCE [LARGE SCALE GENOMIC DNA]</scope>
    <source>
        <strain evidence="3 4">DSM 24552</strain>
    </source>
</reference>
<accession>A0A7Y9RPP4</accession>
<dbReference type="Gene3D" id="3.90.190.10">
    <property type="entry name" value="Protein tyrosine phosphatase superfamily"/>
    <property type="match status" value="1"/>
</dbReference>
<proteinExistence type="inferred from homology"/>
<dbReference type="GO" id="GO:0004725">
    <property type="term" value="F:protein tyrosine phosphatase activity"/>
    <property type="evidence" value="ECO:0007669"/>
    <property type="project" value="UniProtKB-EC"/>
</dbReference>
<dbReference type="InterPro" id="IPR016130">
    <property type="entry name" value="Tyr_Pase_AS"/>
</dbReference>
<dbReference type="InterPro" id="IPR029021">
    <property type="entry name" value="Prot-tyrosine_phosphatase-like"/>
</dbReference>
<keyword evidence="3" id="KW-0378">Hydrolase</keyword>
<evidence type="ECO:0000256" key="1">
    <source>
        <dbReference type="ARBA" id="ARBA00009580"/>
    </source>
</evidence>
<dbReference type="Pfam" id="PF13350">
    <property type="entry name" value="Y_phosphatase3"/>
    <property type="match status" value="1"/>
</dbReference>
<gene>
    <name evidence="3" type="ORF">BJ989_000344</name>
</gene>
<dbReference type="PANTHER" id="PTHR31126">
    <property type="entry name" value="TYROSINE-PROTEIN PHOSPHATASE"/>
    <property type="match status" value="1"/>
</dbReference>
<dbReference type="PANTHER" id="PTHR31126:SF1">
    <property type="entry name" value="TYROSINE SPECIFIC PROTEIN PHOSPHATASES DOMAIN-CONTAINING PROTEIN"/>
    <property type="match status" value="1"/>
</dbReference>
<dbReference type="RefSeq" id="WP_179516744.1">
    <property type="nucleotide sequence ID" value="NZ_JACCAC010000001.1"/>
</dbReference>
<protein>
    <submittedName>
        <fullName evidence="3">Protein-tyrosine phosphatase</fullName>
        <ecNumber evidence="3">3.1.3.48</ecNumber>
    </submittedName>
</protein>
<evidence type="ECO:0000256" key="2">
    <source>
        <dbReference type="SAM" id="MobiDB-lite"/>
    </source>
</evidence>
<dbReference type="AlphaFoldDB" id="A0A7Y9RPP4"/>
<comment type="caution">
    <text evidence="3">The sequence shown here is derived from an EMBL/GenBank/DDBJ whole genome shotgun (WGS) entry which is preliminary data.</text>
</comment>
<dbReference type="PROSITE" id="PS00383">
    <property type="entry name" value="TYR_PHOSPHATASE_1"/>
    <property type="match status" value="1"/>
</dbReference>
<dbReference type="Proteomes" id="UP000544110">
    <property type="component" value="Unassembled WGS sequence"/>
</dbReference>
<name>A0A7Y9RPP4_9ACTN</name>
<organism evidence="3 4">
    <name type="scientific">Nocardioides perillae</name>
    <dbReference type="NCBI Taxonomy" id="1119534"/>
    <lineage>
        <taxon>Bacteria</taxon>
        <taxon>Bacillati</taxon>
        <taxon>Actinomycetota</taxon>
        <taxon>Actinomycetes</taxon>
        <taxon>Propionibacteriales</taxon>
        <taxon>Nocardioidaceae</taxon>
        <taxon>Nocardioides</taxon>
    </lineage>
</organism>
<evidence type="ECO:0000313" key="3">
    <source>
        <dbReference type="EMBL" id="NYG54040.1"/>
    </source>
</evidence>
<sequence length="263" mass="28894">MLPSPSDTVPSPPELPELGSVDNLRDVAGSGEGYPTRDGGRVRRGVFYRANLLRPDDDDLALLTGLGLRVVHDLRRADEVAAHPDRELPGAEWRHVDVLGVAADDALGFTTPEESRRMMEAVYRDFVHRPSVRDALARVLRDLASDPLPQLFHCTAGKDRTGWVAVLLLHLAGVEEPTIRADYLLSNERTAASRARYERMIVEGLGEQMLPVLEPVLVVTDDYLDLALGEVAATYSDLDGYLRDGLGLPDDVLDALRERLVAA</sequence>
<keyword evidence="4" id="KW-1185">Reference proteome</keyword>
<dbReference type="EC" id="3.1.3.48" evidence="3"/>
<dbReference type="SUPFAM" id="SSF52799">
    <property type="entry name" value="(Phosphotyrosine protein) phosphatases II"/>
    <property type="match status" value="1"/>
</dbReference>